<dbReference type="OrthoDB" id="3007563at2759"/>
<accession>A0A4V1Q206</accession>
<name>A0A4V1Q206_9AGAR</name>
<keyword evidence="3" id="KW-1185">Reference proteome</keyword>
<dbReference type="EMBL" id="SDEE01000923">
    <property type="protein sequence ID" value="RXW13418.1"/>
    <property type="molecule type" value="Genomic_DNA"/>
</dbReference>
<evidence type="ECO:0000313" key="3">
    <source>
        <dbReference type="Proteomes" id="UP000290288"/>
    </source>
</evidence>
<proteinExistence type="predicted"/>
<feature type="chain" id="PRO_5020236402" evidence="1">
    <location>
        <begin position="25"/>
        <end position="205"/>
    </location>
</feature>
<dbReference type="AlphaFoldDB" id="A0A4V1Q206"/>
<protein>
    <submittedName>
        <fullName evidence="2">Uncharacterized protein</fullName>
    </submittedName>
</protein>
<sequence length="205" mass="22892">MKNVVLPRLLVLFYLFLSLSKALATPTAIYVSVEQEVLSNKSIDRRPAPGCSGPASSLGLTHSVVEPSFSPGVQEFTQWLQNNESIIRKICFYSGESGGAPVYPNMPAFSQIYGCDYRDGLLEKAGIKDIVWERWLEVDWIEASRVLAEVARDKAIAILGETVNESSVWMKVEQPTLKKSGKVHELNKYTMELRLKGPVVEIFNL</sequence>
<evidence type="ECO:0000256" key="1">
    <source>
        <dbReference type="SAM" id="SignalP"/>
    </source>
</evidence>
<reference evidence="2 3" key="1">
    <citation type="submission" date="2019-01" db="EMBL/GenBank/DDBJ databases">
        <title>Draft genome sequence of Psathyrella aberdarensis IHI B618.</title>
        <authorList>
            <person name="Buettner E."/>
            <person name="Kellner H."/>
        </authorList>
    </citation>
    <scope>NUCLEOTIDE SEQUENCE [LARGE SCALE GENOMIC DNA]</scope>
    <source>
        <strain evidence="2 3">IHI B618</strain>
    </source>
</reference>
<dbReference type="Proteomes" id="UP000290288">
    <property type="component" value="Unassembled WGS sequence"/>
</dbReference>
<gene>
    <name evidence="2" type="ORF">EST38_g12438</name>
</gene>
<keyword evidence="1" id="KW-0732">Signal</keyword>
<evidence type="ECO:0000313" key="2">
    <source>
        <dbReference type="EMBL" id="RXW13418.1"/>
    </source>
</evidence>
<feature type="signal peptide" evidence="1">
    <location>
        <begin position="1"/>
        <end position="24"/>
    </location>
</feature>
<comment type="caution">
    <text evidence="2">The sequence shown here is derived from an EMBL/GenBank/DDBJ whole genome shotgun (WGS) entry which is preliminary data.</text>
</comment>
<organism evidence="2 3">
    <name type="scientific">Candolleomyces aberdarensis</name>
    <dbReference type="NCBI Taxonomy" id="2316362"/>
    <lineage>
        <taxon>Eukaryota</taxon>
        <taxon>Fungi</taxon>
        <taxon>Dikarya</taxon>
        <taxon>Basidiomycota</taxon>
        <taxon>Agaricomycotina</taxon>
        <taxon>Agaricomycetes</taxon>
        <taxon>Agaricomycetidae</taxon>
        <taxon>Agaricales</taxon>
        <taxon>Agaricineae</taxon>
        <taxon>Psathyrellaceae</taxon>
        <taxon>Candolleomyces</taxon>
    </lineage>
</organism>